<dbReference type="PRINTS" id="PR00304">
    <property type="entry name" value="TCOMPLEXTCP1"/>
</dbReference>
<dbReference type="Proteomes" id="UP001063166">
    <property type="component" value="Unassembled WGS sequence"/>
</dbReference>
<dbReference type="EMBL" id="BRPK01000016">
    <property type="protein sequence ID" value="GLB44095.1"/>
    <property type="molecule type" value="Genomic_DNA"/>
</dbReference>
<dbReference type="InterPro" id="IPR017998">
    <property type="entry name" value="Chaperone_TCP-1"/>
</dbReference>
<dbReference type="Gene3D" id="1.10.560.10">
    <property type="entry name" value="GroEL-like equatorial domain"/>
    <property type="match status" value="1"/>
</dbReference>
<dbReference type="FunFam" id="1.10.560.10:FF:000017">
    <property type="entry name" value="T-complex protein 1 subunit eta"/>
    <property type="match status" value="1"/>
</dbReference>
<gene>
    <name evidence="11" type="primary">CCT2</name>
    <name evidence="11" type="ORF">LshimejAT787_1600250</name>
</gene>
<dbReference type="InterPro" id="IPR002423">
    <property type="entry name" value="Cpn60/GroEL/TCP-1"/>
</dbReference>
<dbReference type="PANTHER" id="PTHR11353">
    <property type="entry name" value="CHAPERONIN"/>
    <property type="match status" value="1"/>
</dbReference>
<name>A0A9P3UTW9_LYOSH</name>
<dbReference type="InterPro" id="IPR002194">
    <property type="entry name" value="Chaperonin_TCP-1_CS"/>
</dbReference>
<feature type="transmembrane region" description="Helical" evidence="10">
    <location>
        <begin position="713"/>
        <end position="731"/>
    </location>
</feature>
<organism evidence="11 12">
    <name type="scientific">Lyophyllum shimeji</name>
    <name type="common">Hon-shimeji</name>
    <name type="synonym">Tricholoma shimeji</name>
    <dbReference type="NCBI Taxonomy" id="47721"/>
    <lineage>
        <taxon>Eukaryota</taxon>
        <taxon>Fungi</taxon>
        <taxon>Dikarya</taxon>
        <taxon>Basidiomycota</taxon>
        <taxon>Agaricomycotina</taxon>
        <taxon>Agaricomycetes</taxon>
        <taxon>Agaricomycetidae</taxon>
        <taxon>Agaricales</taxon>
        <taxon>Tricholomatineae</taxon>
        <taxon>Lyophyllaceae</taxon>
        <taxon>Lyophyllum</taxon>
    </lineage>
</organism>
<dbReference type="PROSITE" id="PS00995">
    <property type="entry name" value="TCP1_3"/>
    <property type="match status" value="1"/>
</dbReference>
<feature type="compositionally biased region" description="Low complexity" evidence="9">
    <location>
        <begin position="940"/>
        <end position="950"/>
    </location>
</feature>
<feature type="transmembrane region" description="Helical" evidence="10">
    <location>
        <begin position="647"/>
        <end position="665"/>
    </location>
</feature>
<dbReference type="InterPro" id="IPR027413">
    <property type="entry name" value="GROEL-like_equatorial_sf"/>
</dbReference>
<dbReference type="SUPFAM" id="SSF54849">
    <property type="entry name" value="GroEL-intermediate domain like"/>
    <property type="match status" value="1"/>
</dbReference>
<evidence type="ECO:0000256" key="8">
    <source>
        <dbReference type="RuleBase" id="RU004187"/>
    </source>
</evidence>
<dbReference type="Gene3D" id="3.30.260.10">
    <property type="entry name" value="TCP-1-like chaperonin intermediate domain"/>
    <property type="match status" value="1"/>
</dbReference>
<reference evidence="11" key="1">
    <citation type="submission" date="2022-07" db="EMBL/GenBank/DDBJ databases">
        <title>The genome of Lyophyllum shimeji provides insight into the initial evolution of ectomycorrhizal fungal genome.</title>
        <authorList>
            <person name="Kobayashi Y."/>
            <person name="Shibata T."/>
            <person name="Hirakawa H."/>
            <person name="Shigenobu S."/>
            <person name="Nishiyama T."/>
            <person name="Yamada A."/>
            <person name="Hasebe M."/>
            <person name="Kawaguchi M."/>
        </authorList>
    </citation>
    <scope>NUCLEOTIDE SEQUENCE</scope>
    <source>
        <strain evidence="11">AT787</strain>
    </source>
</reference>
<keyword evidence="10" id="KW-0812">Transmembrane</keyword>
<dbReference type="GO" id="GO:0051082">
    <property type="term" value="F:unfolded protein binding"/>
    <property type="evidence" value="ECO:0007669"/>
    <property type="project" value="InterPro"/>
</dbReference>
<evidence type="ECO:0000313" key="12">
    <source>
        <dbReference type="Proteomes" id="UP001063166"/>
    </source>
</evidence>
<feature type="compositionally biased region" description="Basic residues" evidence="9">
    <location>
        <begin position="924"/>
        <end position="939"/>
    </location>
</feature>
<keyword evidence="3" id="KW-0963">Cytoplasm</keyword>
<keyword evidence="4 8" id="KW-0547">Nucleotide-binding</keyword>
<dbReference type="PROSITE" id="PS00751">
    <property type="entry name" value="TCP1_2"/>
    <property type="match status" value="1"/>
</dbReference>
<comment type="similarity">
    <text evidence="2 8">Belongs to the TCP-1 chaperonin family.</text>
</comment>
<comment type="caution">
    <text evidence="11">The sequence shown here is derived from an EMBL/GenBank/DDBJ whole genome shotgun (WGS) entry which is preliminary data.</text>
</comment>
<dbReference type="Pfam" id="PF00118">
    <property type="entry name" value="Cpn60_TCP1"/>
    <property type="match status" value="1"/>
</dbReference>
<comment type="subcellular location">
    <subcellularLocation>
        <location evidence="1">Cytoplasm</location>
    </subcellularLocation>
</comment>
<dbReference type="GO" id="GO:0140662">
    <property type="term" value="F:ATP-dependent protein folding chaperone"/>
    <property type="evidence" value="ECO:0007669"/>
    <property type="project" value="InterPro"/>
</dbReference>
<evidence type="ECO:0000313" key="11">
    <source>
        <dbReference type="EMBL" id="GLB44095.1"/>
    </source>
</evidence>
<dbReference type="PROSITE" id="PS00750">
    <property type="entry name" value="TCP1_1"/>
    <property type="match status" value="1"/>
</dbReference>
<keyword evidence="10" id="KW-0472">Membrane</keyword>
<protein>
    <recommendedName>
        <fullName evidence="7">CCT-beta</fullName>
    </recommendedName>
</protein>
<evidence type="ECO:0000256" key="5">
    <source>
        <dbReference type="ARBA" id="ARBA00022840"/>
    </source>
</evidence>
<dbReference type="InterPro" id="IPR027410">
    <property type="entry name" value="TCP-1-like_intermed_sf"/>
</dbReference>
<feature type="compositionally biased region" description="Acidic residues" evidence="9">
    <location>
        <begin position="826"/>
        <end position="837"/>
    </location>
</feature>
<dbReference type="GO" id="GO:0005524">
    <property type="term" value="F:ATP binding"/>
    <property type="evidence" value="ECO:0007669"/>
    <property type="project" value="UniProtKB-KW"/>
</dbReference>
<evidence type="ECO:0000256" key="2">
    <source>
        <dbReference type="ARBA" id="ARBA00008020"/>
    </source>
</evidence>
<dbReference type="GO" id="GO:0016887">
    <property type="term" value="F:ATP hydrolysis activity"/>
    <property type="evidence" value="ECO:0007669"/>
    <property type="project" value="InterPro"/>
</dbReference>
<evidence type="ECO:0000256" key="4">
    <source>
        <dbReference type="ARBA" id="ARBA00022741"/>
    </source>
</evidence>
<keyword evidence="6 8" id="KW-0143">Chaperone</keyword>
<proteinExistence type="inferred from homology"/>
<feature type="transmembrane region" description="Helical" evidence="10">
    <location>
        <begin position="743"/>
        <end position="763"/>
    </location>
</feature>
<evidence type="ECO:0000256" key="3">
    <source>
        <dbReference type="ARBA" id="ARBA00022490"/>
    </source>
</evidence>
<dbReference type="FunFam" id="3.30.260.10:FF:000025">
    <property type="entry name" value="Chaperonin containing TCP1 subunit 2"/>
    <property type="match status" value="1"/>
</dbReference>
<evidence type="ECO:0000256" key="7">
    <source>
        <dbReference type="ARBA" id="ARBA00033237"/>
    </source>
</evidence>
<evidence type="ECO:0000256" key="1">
    <source>
        <dbReference type="ARBA" id="ARBA00004496"/>
    </source>
</evidence>
<accession>A0A9P3UTW9</accession>
<feature type="transmembrane region" description="Helical" evidence="10">
    <location>
        <begin position="677"/>
        <end position="701"/>
    </location>
</feature>
<keyword evidence="12" id="KW-1185">Reference proteome</keyword>
<evidence type="ECO:0000256" key="10">
    <source>
        <dbReference type="SAM" id="Phobius"/>
    </source>
</evidence>
<sequence>MSMQIFGEQATEEKAENARLSSFVGALALGDLVKSTLGPKGMNKILQSASTGDINVTNDGATILKAIQLDNAAAKILVNISKVQDDEVGDGTTTVTVLAAELLREAEKLIAQKIHPQTIVEGYRIASAAALKALEAAAVDHVSNPTAFRQDLFNIARTTLSSKVLAQDKEYFANLAVDAVLRLKGSIDLEHIQIIKKVGGKLTDSYLDEGFILDKSIAVNSPKRMENAKILIANTCMINHSLHPQILMNCLAAMDTDKIKVFGARLKVEGTGKLAELERAEREKMRAKVDAIAAHGINCFVNRQLIYNFPESLLAEKGIMTIEHADFEGVERLSLVTGGEIASTFDRPELVKLGHCELIEEIMIGEDKLIKFSGVAAGEACTVVLRGSTTQMVDEAERSLHDALSVLSQTVKETRTVLGGGCSEMLMSCAVEEEARKIKGKKAIATEAFGRALRQIPTILADNAGYDSSDLVTKLRAAHYEGHTDAGLDMDQGTIGSMRQLGITESYKLKRQVVLSATEAAEMIIRVDDILRAAPRRREAVHLQICQIRSSFWTGNHLQSLEGLKGADFSLSIDSPVTRQLPPIAQDRFPLTGTVLVRLSHPGPGSAVFPPPPQPRRPSIHSSVAATTEFAAAAAHSAKTWAVSTEAFVLATTALVLVASIHSSARRCSPLVTAAPVLSYIIYCAFFRSVAATIEFAAAAAHSAKTWAVSTEAFVLATTALVLVASIHSSARRCSPLVTAAPVLSYIIYCAFFRSVAATIEFAAAAAHSAKTWAVSIEFQTEAFALATTALVLVAFFVQIARNTFATSELEAMITELSSLPLPDDGTTDTDDEMDVDNEPRLAEPKPNMAPSPNHLPFPVKSENGAYKIEHRCLDGQSKGTLSGWCREFRLPFSGNISVLKSWLVAFSSLGEARWGNELAPGVRRSHRGPRKGPKKGPPKHSSNAANTLLPLPPAAYTADLRSKEERDALMSWAARITQQYPYQSPEELAAAEAQASPAPLVASSSPEMPTLNPDYERNIAQLTSTVSHLSQVLAAVATGTSAPQVEGGGPADLAVLSRTLLAASVTANQGSVPQIDAGDAGETQHAPPDRTPRVLMGQSDFRFRMPASPLLDRGASPAALDVAQPPLTAPRRRSLLLGSGQTVSFTEEDIPDPPACSFANDIPGLNAMWDDTSTHWAGYSHLVINGHSIALQYWDAVYTYWRPNQWTATKTKWGEWRAVVHCYRKGTPEEFWAEFSDDDGVRLPWTAIVERLAKLRMERDERLAKRAKREYGDEFKKYFSYRKTNGEYEMKKPSAIARRYRSIHNLPQFGPI</sequence>
<feature type="region of interest" description="Disordered" evidence="9">
    <location>
        <begin position="1072"/>
        <end position="1094"/>
    </location>
</feature>
<dbReference type="SUPFAM" id="SSF48592">
    <property type="entry name" value="GroEL equatorial domain-like"/>
    <property type="match status" value="1"/>
</dbReference>
<dbReference type="InterPro" id="IPR027409">
    <property type="entry name" value="GroEL-like_apical_dom_sf"/>
</dbReference>
<evidence type="ECO:0000256" key="6">
    <source>
        <dbReference type="ARBA" id="ARBA00023186"/>
    </source>
</evidence>
<dbReference type="Gene3D" id="3.50.7.10">
    <property type="entry name" value="GroEL"/>
    <property type="match status" value="1"/>
</dbReference>
<keyword evidence="10" id="KW-1133">Transmembrane helix</keyword>
<dbReference type="InterPro" id="IPR012716">
    <property type="entry name" value="Chap_CCT_beta"/>
</dbReference>
<dbReference type="GO" id="GO:0005832">
    <property type="term" value="C:chaperonin-containing T-complex"/>
    <property type="evidence" value="ECO:0007669"/>
    <property type="project" value="InterPro"/>
</dbReference>
<dbReference type="NCBIfam" id="TIGR02341">
    <property type="entry name" value="chap_CCT_beta"/>
    <property type="match status" value="1"/>
</dbReference>
<dbReference type="SUPFAM" id="SSF52029">
    <property type="entry name" value="GroEL apical domain-like"/>
    <property type="match status" value="1"/>
</dbReference>
<keyword evidence="5 8" id="KW-0067">ATP-binding</keyword>
<evidence type="ECO:0000256" key="9">
    <source>
        <dbReference type="SAM" id="MobiDB-lite"/>
    </source>
</evidence>
<dbReference type="OrthoDB" id="10248520at2759"/>
<dbReference type="FunFam" id="3.50.7.10:FF:000002">
    <property type="entry name" value="T-complex protein 1 subunit beta"/>
    <property type="match status" value="1"/>
</dbReference>
<feature type="region of interest" description="Disordered" evidence="9">
    <location>
        <begin position="821"/>
        <end position="855"/>
    </location>
</feature>
<dbReference type="CDD" id="cd03336">
    <property type="entry name" value="TCP1_beta"/>
    <property type="match status" value="1"/>
</dbReference>
<feature type="region of interest" description="Disordered" evidence="9">
    <location>
        <begin position="921"/>
        <end position="950"/>
    </location>
</feature>